<dbReference type="EMBL" id="KI913961">
    <property type="protein sequence ID" value="ETW02602.1"/>
    <property type="molecule type" value="Genomic_DNA"/>
</dbReference>
<evidence type="ECO:0000313" key="2">
    <source>
        <dbReference type="EMBL" id="ETW02602.1"/>
    </source>
</evidence>
<dbReference type="RefSeq" id="XP_008869207.1">
    <property type="nucleotide sequence ID" value="XM_008870985.1"/>
</dbReference>
<dbReference type="VEuPathDB" id="FungiDB:H310_06072"/>
<dbReference type="eggNOG" id="ENOG502S56S">
    <property type="taxonomic scope" value="Eukaryota"/>
</dbReference>
<dbReference type="OrthoDB" id="275715at2759"/>
<feature type="domain" description="Complex 1 LYR protein" evidence="1">
    <location>
        <begin position="6"/>
        <end position="63"/>
    </location>
</feature>
<sequence length="121" mass="14036">MSDLRRQVLQVYKACLVSAAKCPQHIHRETMRAYVRLKFREKMHVRDTQALNILLQDAKEELERMDYYHSMYRAGQANKATVFNRSAPVLAPTCPNCNHTFESQLMRFCAMCGVKRPTLAS</sequence>
<dbReference type="CDD" id="cd20251">
    <property type="entry name" value="Complex1_LYR_SF"/>
    <property type="match status" value="1"/>
</dbReference>
<dbReference type="InterPro" id="IPR008011">
    <property type="entry name" value="Complex1_LYR_dom"/>
</dbReference>
<dbReference type="Pfam" id="PF05347">
    <property type="entry name" value="Complex1_LYR"/>
    <property type="match status" value="1"/>
</dbReference>
<organism evidence="2">
    <name type="scientific">Aphanomyces invadans</name>
    <dbReference type="NCBI Taxonomy" id="157072"/>
    <lineage>
        <taxon>Eukaryota</taxon>
        <taxon>Sar</taxon>
        <taxon>Stramenopiles</taxon>
        <taxon>Oomycota</taxon>
        <taxon>Saprolegniomycetes</taxon>
        <taxon>Saprolegniales</taxon>
        <taxon>Verrucalvaceae</taxon>
        <taxon>Aphanomyces</taxon>
    </lineage>
</organism>
<name>A0A024U9N5_9STRA</name>
<proteinExistence type="predicted"/>
<accession>A0A024U9N5</accession>
<gene>
    <name evidence="2" type="ORF">H310_06072</name>
</gene>
<reference evidence="2" key="1">
    <citation type="submission" date="2013-12" db="EMBL/GenBank/DDBJ databases">
        <title>The Genome Sequence of Aphanomyces invadans NJM9701.</title>
        <authorList>
            <consortium name="The Broad Institute Genomics Platform"/>
            <person name="Russ C."/>
            <person name="Tyler B."/>
            <person name="van West P."/>
            <person name="Dieguez-Uribeondo J."/>
            <person name="Young S.K."/>
            <person name="Zeng Q."/>
            <person name="Gargeya S."/>
            <person name="Fitzgerald M."/>
            <person name="Abouelleil A."/>
            <person name="Alvarado L."/>
            <person name="Chapman S.B."/>
            <person name="Gainer-Dewar J."/>
            <person name="Goldberg J."/>
            <person name="Griggs A."/>
            <person name="Gujja S."/>
            <person name="Hansen M."/>
            <person name="Howarth C."/>
            <person name="Imamovic A."/>
            <person name="Ireland A."/>
            <person name="Larimer J."/>
            <person name="McCowan C."/>
            <person name="Murphy C."/>
            <person name="Pearson M."/>
            <person name="Poon T.W."/>
            <person name="Priest M."/>
            <person name="Roberts A."/>
            <person name="Saif S."/>
            <person name="Shea T."/>
            <person name="Sykes S."/>
            <person name="Wortman J."/>
            <person name="Nusbaum C."/>
            <person name="Birren B."/>
        </authorList>
    </citation>
    <scope>NUCLEOTIDE SEQUENCE [LARGE SCALE GENOMIC DNA]</scope>
    <source>
        <strain evidence="2">NJM9701</strain>
    </source>
</reference>
<dbReference type="AlphaFoldDB" id="A0A024U9N5"/>
<protein>
    <recommendedName>
        <fullName evidence="1">Complex 1 LYR protein domain-containing protein</fullName>
    </recommendedName>
</protein>
<evidence type="ECO:0000259" key="1">
    <source>
        <dbReference type="Pfam" id="PF05347"/>
    </source>
</evidence>
<dbReference type="GeneID" id="20083122"/>